<accession>E4WYE5</accession>
<dbReference type="EMBL" id="FN653018">
    <property type="protein sequence ID" value="CBY22389.1"/>
    <property type="molecule type" value="Genomic_DNA"/>
</dbReference>
<protein>
    <submittedName>
        <fullName evidence="1">Uncharacterized protein</fullName>
    </submittedName>
</protein>
<evidence type="ECO:0000313" key="2">
    <source>
        <dbReference type="Proteomes" id="UP000001307"/>
    </source>
</evidence>
<sequence>MTTTGDISCFAAFASYYPGGESSTCPIPSCSGYHVEVVDSWVSRLGKKHQTYGHSLKIHVNSAEYDGNMWSMILGVNSSRMFVSSWNVWFKDVFEGADKSTIVVQQKHVDEPEQKDLHGQYSFNIVVDWLRTPDLPEIFFFERALEDFSCISNSPSGFAAAIEKRGKVKDWMDVNTVVLTERGGLRVK</sequence>
<evidence type="ECO:0000313" key="1">
    <source>
        <dbReference type="EMBL" id="CBY22389.1"/>
    </source>
</evidence>
<dbReference type="Proteomes" id="UP000001307">
    <property type="component" value="Unassembled WGS sequence"/>
</dbReference>
<gene>
    <name evidence="1" type="ORF">GSOID_T00011948001</name>
</gene>
<organism evidence="1">
    <name type="scientific">Oikopleura dioica</name>
    <name type="common">Tunicate</name>
    <dbReference type="NCBI Taxonomy" id="34765"/>
    <lineage>
        <taxon>Eukaryota</taxon>
        <taxon>Metazoa</taxon>
        <taxon>Chordata</taxon>
        <taxon>Tunicata</taxon>
        <taxon>Appendicularia</taxon>
        <taxon>Copelata</taxon>
        <taxon>Oikopleuridae</taxon>
        <taxon>Oikopleura</taxon>
    </lineage>
</organism>
<dbReference type="AlphaFoldDB" id="E4WYE5"/>
<keyword evidence="2" id="KW-1185">Reference proteome</keyword>
<dbReference type="InParanoid" id="E4WYE5"/>
<name>E4WYE5_OIKDI</name>
<proteinExistence type="predicted"/>
<reference evidence="1" key="1">
    <citation type="journal article" date="2010" name="Science">
        <title>Plasticity of animal genome architecture unmasked by rapid evolution of a pelagic tunicate.</title>
        <authorList>
            <person name="Denoeud F."/>
            <person name="Henriet S."/>
            <person name="Mungpakdee S."/>
            <person name="Aury J.M."/>
            <person name="Da Silva C."/>
            <person name="Brinkmann H."/>
            <person name="Mikhaleva J."/>
            <person name="Olsen L.C."/>
            <person name="Jubin C."/>
            <person name="Canestro C."/>
            <person name="Bouquet J.M."/>
            <person name="Danks G."/>
            <person name="Poulain J."/>
            <person name="Campsteijn C."/>
            <person name="Adamski M."/>
            <person name="Cross I."/>
            <person name="Yadetie F."/>
            <person name="Muffato M."/>
            <person name="Louis A."/>
            <person name="Butcher S."/>
            <person name="Tsagkogeorga G."/>
            <person name="Konrad A."/>
            <person name="Singh S."/>
            <person name="Jensen M.F."/>
            <person name="Cong E.H."/>
            <person name="Eikeseth-Otteraa H."/>
            <person name="Noel B."/>
            <person name="Anthouard V."/>
            <person name="Porcel B.M."/>
            <person name="Kachouri-Lafond R."/>
            <person name="Nishino A."/>
            <person name="Ugolini M."/>
            <person name="Chourrout P."/>
            <person name="Nishida H."/>
            <person name="Aasland R."/>
            <person name="Huzurbazar S."/>
            <person name="Westhof E."/>
            <person name="Delsuc F."/>
            <person name="Lehrach H."/>
            <person name="Reinhardt R."/>
            <person name="Weissenbach J."/>
            <person name="Roy S.W."/>
            <person name="Artiguenave F."/>
            <person name="Postlethwait J.H."/>
            <person name="Manak J.R."/>
            <person name="Thompson E.M."/>
            <person name="Jaillon O."/>
            <person name="Du Pasquier L."/>
            <person name="Boudinot P."/>
            <person name="Liberles D.A."/>
            <person name="Volff J.N."/>
            <person name="Philippe H."/>
            <person name="Lenhard B."/>
            <person name="Roest Crollius H."/>
            <person name="Wincker P."/>
            <person name="Chourrout D."/>
        </authorList>
    </citation>
    <scope>NUCLEOTIDE SEQUENCE [LARGE SCALE GENOMIC DNA]</scope>
</reference>